<feature type="transmembrane region" description="Helical" evidence="1">
    <location>
        <begin position="66"/>
        <end position="87"/>
    </location>
</feature>
<comment type="caution">
    <text evidence="2">The sequence shown here is derived from an EMBL/GenBank/DDBJ whole genome shotgun (WGS) entry which is preliminary data.</text>
</comment>
<reference evidence="2" key="1">
    <citation type="journal article" date="2015" name="Nature">
        <title>Complex archaea that bridge the gap between prokaryotes and eukaryotes.</title>
        <authorList>
            <person name="Spang A."/>
            <person name="Saw J.H."/>
            <person name="Jorgensen S.L."/>
            <person name="Zaremba-Niedzwiedzka K."/>
            <person name="Martijn J."/>
            <person name="Lind A.E."/>
            <person name="van Eijk R."/>
            <person name="Schleper C."/>
            <person name="Guy L."/>
            <person name="Ettema T.J."/>
        </authorList>
    </citation>
    <scope>NUCLEOTIDE SEQUENCE</scope>
</reference>
<keyword evidence="1" id="KW-0812">Transmembrane</keyword>
<evidence type="ECO:0000256" key="1">
    <source>
        <dbReference type="SAM" id="Phobius"/>
    </source>
</evidence>
<name>A0A0F9L378_9ZZZZ</name>
<dbReference type="AlphaFoldDB" id="A0A0F9L378"/>
<organism evidence="2">
    <name type="scientific">marine sediment metagenome</name>
    <dbReference type="NCBI Taxonomy" id="412755"/>
    <lineage>
        <taxon>unclassified sequences</taxon>
        <taxon>metagenomes</taxon>
        <taxon>ecological metagenomes</taxon>
    </lineage>
</organism>
<dbReference type="EMBL" id="LAZR01013392">
    <property type="protein sequence ID" value="KKM22175.1"/>
    <property type="molecule type" value="Genomic_DNA"/>
</dbReference>
<accession>A0A0F9L378</accession>
<evidence type="ECO:0000313" key="2">
    <source>
        <dbReference type="EMBL" id="KKM22175.1"/>
    </source>
</evidence>
<feature type="transmembrane region" description="Helical" evidence="1">
    <location>
        <begin position="25"/>
        <end position="46"/>
    </location>
</feature>
<sequence>MDNKLTNIEKSIISIEISLKWHKRLILGLYGLVGVFLMSSVSNGSINGAITGFSVKNIPEVVMMDWSILQPLLIVLAALARSVVGWLKASLKDGYIQEYEFKLLGETIVRVGLIGVIIAYLPWFDVTWMEVSAIALGGDLLLNAVKKRRTPEAA</sequence>
<gene>
    <name evidence="2" type="ORF">LCGC14_1627990</name>
</gene>
<feature type="transmembrane region" description="Helical" evidence="1">
    <location>
        <begin position="99"/>
        <end position="121"/>
    </location>
</feature>
<proteinExistence type="predicted"/>
<keyword evidence="1" id="KW-0472">Membrane</keyword>
<keyword evidence="1" id="KW-1133">Transmembrane helix</keyword>
<protein>
    <submittedName>
        <fullName evidence="2">Uncharacterized protein</fullName>
    </submittedName>
</protein>